<dbReference type="PANTHER" id="PTHR43094:SF1">
    <property type="entry name" value="AMINOTRANSFERASE CLASS-III"/>
    <property type="match status" value="1"/>
</dbReference>
<keyword evidence="5" id="KW-1185">Reference proteome</keyword>
<dbReference type="CDD" id="cd00610">
    <property type="entry name" value="OAT_like"/>
    <property type="match status" value="1"/>
</dbReference>
<dbReference type="RefSeq" id="WP_232182094.1">
    <property type="nucleotide sequence ID" value="NZ_JAIOAP010000001.1"/>
</dbReference>
<dbReference type="Gene3D" id="3.40.640.10">
    <property type="entry name" value="Type I PLP-dependent aspartate aminotransferase-like (Major domain)"/>
    <property type="match status" value="1"/>
</dbReference>
<evidence type="ECO:0000313" key="5">
    <source>
        <dbReference type="Proteomes" id="UP001493487"/>
    </source>
</evidence>
<keyword evidence="4" id="KW-0032">Aminotransferase</keyword>
<evidence type="ECO:0000313" key="4">
    <source>
        <dbReference type="EMBL" id="MEQ4481400.1"/>
    </source>
</evidence>
<dbReference type="InterPro" id="IPR005814">
    <property type="entry name" value="Aminotrans_3"/>
</dbReference>
<accession>A0ABV1KMT7</accession>
<dbReference type="PIRSF" id="PIRSF000521">
    <property type="entry name" value="Transaminase_4ab_Lys_Orn"/>
    <property type="match status" value="1"/>
</dbReference>
<keyword evidence="2 3" id="KW-0663">Pyridoxal phosphate</keyword>
<dbReference type="GO" id="GO:0008483">
    <property type="term" value="F:transaminase activity"/>
    <property type="evidence" value="ECO:0007669"/>
    <property type="project" value="UniProtKB-KW"/>
</dbReference>
<proteinExistence type="inferred from homology"/>
<evidence type="ECO:0000256" key="1">
    <source>
        <dbReference type="ARBA" id="ARBA00008954"/>
    </source>
</evidence>
<keyword evidence="4" id="KW-0808">Transferase</keyword>
<evidence type="ECO:0000256" key="2">
    <source>
        <dbReference type="ARBA" id="ARBA00022898"/>
    </source>
</evidence>
<sequence length="446" mass="49607">MDALLERVYSTTDEQMNQFERHVMVGGGSPGPRLVKGKGVRITDTNGKSYIDCTSQSWAMYLGYANEEITQAVYEQMSYFSHVHQGFHTMPRYHLAAKLASLAPKNLNRVSFTVGGGAAIEAAMKIAMKNNPGAKSFLTLWDAYHGSTLTTAGASWITTKASGQFTGMRNFLDNVNNNFIRIANPYCYRCPFGHHPENCATQCADMLRLTLEKGANGPVAGVIVEPIQASGGQIPLPKAYLQQIRKICDEFGALLIYDEIQTYCRIGEFFAAEHYEVEPDIIVLGKGLGAGFPIAAIIIHDRLKGFEMHAEELHTFANNSVSQIAALKQIDIIERDNLLENTRRMGAYIADRLRELQLRYEEIGDIRQVGLHIGVEMIEDADSKLPLTLEKAVQIRNVGMENGIILGTGGYRKHLLKIKPALIVKQEEADELLNIFEATLRQVLRE</sequence>
<dbReference type="InterPro" id="IPR015422">
    <property type="entry name" value="PyrdxlP-dep_Trfase_small"/>
</dbReference>
<organism evidence="4 5">
    <name type="scientific">Cohnella silvisoli</name>
    <dbReference type="NCBI Taxonomy" id="2873699"/>
    <lineage>
        <taxon>Bacteria</taxon>
        <taxon>Bacillati</taxon>
        <taxon>Bacillota</taxon>
        <taxon>Bacilli</taxon>
        <taxon>Bacillales</taxon>
        <taxon>Paenibacillaceae</taxon>
        <taxon>Cohnella</taxon>
    </lineage>
</organism>
<name>A0ABV1KMT7_9BACL</name>
<dbReference type="Gene3D" id="3.90.1150.10">
    <property type="entry name" value="Aspartate Aminotransferase, domain 1"/>
    <property type="match status" value="1"/>
</dbReference>
<comment type="caution">
    <text evidence="4">The sequence shown here is derived from an EMBL/GenBank/DDBJ whole genome shotgun (WGS) entry which is preliminary data.</text>
</comment>
<evidence type="ECO:0000256" key="3">
    <source>
        <dbReference type="RuleBase" id="RU003560"/>
    </source>
</evidence>
<comment type="similarity">
    <text evidence="1 3">Belongs to the class-III pyridoxal-phosphate-dependent aminotransferase family.</text>
</comment>
<dbReference type="Pfam" id="PF00202">
    <property type="entry name" value="Aminotran_3"/>
    <property type="match status" value="1"/>
</dbReference>
<dbReference type="Proteomes" id="UP001493487">
    <property type="component" value="Unassembled WGS sequence"/>
</dbReference>
<dbReference type="InterPro" id="IPR015421">
    <property type="entry name" value="PyrdxlP-dep_Trfase_major"/>
</dbReference>
<dbReference type="EMBL" id="JASKHM010000001">
    <property type="protein sequence ID" value="MEQ4481400.1"/>
    <property type="molecule type" value="Genomic_DNA"/>
</dbReference>
<protein>
    <submittedName>
        <fullName evidence="4">Aminotransferase class III-fold pyridoxal phosphate-dependent enzyme</fullName>
    </submittedName>
</protein>
<reference evidence="4 5" key="1">
    <citation type="journal article" date="2023" name="Genome Announc.">
        <title>Pan-Genome Analyses of the Genus Cohnella and Proposal of the Novel Species Cohnella silvisoli sp. nov., Isolated from Forest Soil.</title>
        <authorList>
            <person name="Wang C."/>
            <person name="Mao L."/>
            <person name="Bao G."/>
            <person name="Zhu H."/>
        </authorList>
    </citation>
    <scope>NUCLEOTIDE SEQUENCE [LARGE SCALE GENOMIC DNA]</scope>
    <source>
        <strain evidence="4 5">NL03-T5-1</strain>
    </source>
</reference>
<dbReference type="PANTHER" id="PTHR43094">
    <property type="entry name" value="AMINOTRANSFERASE"/>
    <property type="match status" value="1"/>
</dbReference>
<dbReference type="SUPFAM" id="SSF53383">
    <property type="entry name" value="PLP-dependent transferases"/>
    <property type="match status" value="1"/>
</dbReference>
<gene>
    <name evidence="4" type="ORF">QJS35_03205</name>
</gene>
<dbReference type="InterPro" id="IPR015424">
    <property type="entry name" value="PyrdxlP-dep_Trfase"/>
</dbReference>